<reference evidence="3 4" key="1">
    <citation type="journal article" date="2016" name="Nat. Commun.">
        <title>Thousands of microbial genomes shed light on interconnected biogeochemical processes in an aquifer system.</title>
        <authorList>
            <person name="Anantharaman K."/>
            <person name="Brown C.T."/>
            <person name="Hug L.A."/>
            <person name="Sharon I."/>
            <person name="Castelle C.J."/>
            <person name="Probst A.J."/>
            <person name="Thomas B.C."/>
            <person name="Singh A."/>
            <person name="Wilkins M.J."/>
            <person name="Karaoz U."/>
            <person name="Brodie E.L."/>
            <person name="Williams K.H."/>
            <person name="Hubbard S.S."/>
            <person name="Banfield J.F."/>
        </authorList>
    </citation>
    <scope>NUCLEOTIDE SEQUENCE [LARGE SCALE GENOMIC DNA]</scope>
</reference>
<proteinExistence type="predicted"/>
<organism evidence="3 4">
    <name type="scientific">Candidatus Doudnabacteria bacterium RIFCSPHIGHO2_01_FULL_46_14</name>
    <dbReference type="NCBI Taxonomy" id="1817824"/>
    <lineage>
        <taxon>Bacteria</taxon>
        <taxon>Candidatus Doudnaibacteriota</taxon>
    </lineage>
</organism>
<keyword evidence="1" id="KW-0732">Signal</keyword>
<evidence type="ECO:0000313" key="4">
    <source>
        <dbReference type="Proteomes" id="UP000176864"/>
    </source>
</evidence>
<sequence>MSISNWVKKLLSIVFAASLAATALPAISQAAGYIAINVPAPLPNAVVGQYYSATLSFANTTGYQVNAAVSGLPNGLTVVEQNNFGGAGYVYITGVPSSVGFYTVNVYLSNFYGESASQSFALTVVQDARFDVVTTSLPSGSAGSYYSANIHVLYSGTYAPNAYFSGLPPGISAGAIGIIPIGGYFDLPLFGTPTVGGIYNVSLFLDGTATSVSRNFTLTVFPTVPAPPLPPPAPFEPFSFSQRSFDFYYTIGSSEPAFQSLTFNNITGSPISYVLSLDSHPSWLNSAYNEYSTLISYPGSPTGLGAAVKPAGLSPGTYRANIYMTGNFSNSPLVIPIRLNVSGVLGTITPPMPPVPPPTPPLPTAPANKTALIRLYNAQIDNHFYTTDRGEALSAAYAGYRLEGDMGYVYTQSVSGTEPLYRMYSARARNHFYTTKADEVIASQRAGFVLEGIIGYVPTFSSEVSDKQIYRLFNARSGDHVYTVDDYERQMLMLRGYVWEGSLGGRDVNWLLAAP</sequence>
<name>A0A1F5NPF2_9BACT</name>
<dbReference type="STRING" id="1817824.A2751_00500"/>
<comment type="caution">
    <text evidence="3">The sequence shown here is derived from an EMBL/GenBank/DDBJ whole genome shotgun (WGS) entry which is preliminary data.</text>
</comment>
<gene>
    <name evidence="3" type="ORF">A2751_00500</name>
</gene>
<accession>A0A1F5NPF2</accession>
<dbReference type="InterPro" id="IPR043708">
    <property type="entry name" value="DUF5648"/>
</dbReference>
<dbReference type="GO" id="GO:0005509">
    <property type="term" value="F:calcium ion binding"/>
    <property type="evidence" value="ECO:0007669"/>
    <property type="project" value="InterPro"/>
</dbReference>
<dbReference type="Proteomes" id="UP000176864">
    <property type="component" value="Unassembled WGS sequence"/>
</dbReference>
<dbReference type="SUPFAM" id="SSF49313">
    <property type="entry name" value="Cadherin-like"/>
    <property type="match status" value="1"/>
</dbReference>
<dbReference type="EMBL" id="MFEK01000001">
    <property type="protein sequence ID" value="OGE79559.1"/>
    <property type="molecule type" value="Genomic_DNA"/>
</dbReference>
<evidence type="ECO:0000259" key="2">
    <source>
        <dbReference type="Pfam" id="PF18885"/>
    </source>
</evidence>
<dbReference type="AlphaFoldDB" id="A0A1F5NPF2"/>
<dbReference type="InterPro" id="IPR013783">
    <property type="entry name" value="Ig-like_fold"/>
</dbReference>
<feature type="chain" id="PRO_5009520163" description="DUF5648 domain-containing protein" evidence="1">
    <location>
        <begin position="31"/>
        <end position="515"/>
    </location>
</feature>
<feature type="signal peptide" evidence="1">
    <location>
        <begin position="1"/>
        <end position="30"/>
    </location>
</feature>
<protein>
    <recommendedName>
        <fullName evidence="2">DUF5648 domain-containing protein</fullName>
    </recommendedName>
</protein>
<dbReference type="Pfam" id="PF18885">
    <property type="entry name" value="DUF5648"/>
    <property type="match status" value="1"/>
</dbReference>
<evidence type="ECO:0000313" key="3">
    <source>
        <dbReference type="EMBL" id="OGE79559.1"/>
    </source>
</evidence>
<dbReference type="InterPro" id="IPR015919">
    <property type="entry name" value="Cadherin-like_sf"/>
</dbReference>
<feature type="domain" description="DUF5648" evidence="2">
    <location>
        <begin position="372"/>
        <end position="501"/>
    </location>
</feature>
<evidence type="ECO:0000256" key="1">
    <source>
        <dbReference type="SAM" id="SignalP"/>
    </source>
</evidence>
<dbReference type="Gene3D" id="2.60.40.10">
    <property type="entry name" value="Immunoglobulins"/>
    <property type="match status" value="1"/>
</dbReference>
<dbReference type="GO" id="GO:0016020">
    <property type="term" value="C:membrane"/>
    <property type="evidence" value="ECO:0007669"/>
    <property type="project" value="InterPro"/>
</dbReference>